<feature type="transmembrane region" description="Helical" evidence="7">
    <location>
        <begin position="82"/>
        <end position="104"/>
    </location>
</feature>
<dbReference type="GO" id="GO:0005886">
    <property type="term" value="C:plasma membrane"/>
    <property type="evidence" value="ECO:0007669"/>
    <property type="project" value="UniProtKB-SubCell"/>
</dbReference>
<dbReference type="EMBL" id="VAUV01000005">
    <property type="protein sequence ID" value="TLD71400.1"/>
    <property type="molecule type" value="Genomic_DNA"/>
</dbReference>
<keyword evidence="5 7" id="KW-1133">Transmembrane helix</keyword>
<keyword evidence="6 7" id="KW-0472">Membrane</keyword>
<dbReference type="InterPro" id="IPR020846">
    <property type="entry name" value="MFS_dom"/>
</dbReference>
<evidence type="ECO:0000256" key="2">
    <source>
        <dbReference type="ARBA" id="ARBA00022448"/>
    </source>
</evidence>
<keyword evidence="3" id="KW-1003">Cell membrane</keyword>
<comment type="caution">
    <text evidence="9">The sequence shown here is derived from an EMBL/GenBank/DDBJ whole genome shotgun (WGS) entry which is preliminary data.</text>
</comment>
<feature type="transmembrane region" description="Helical" evidence="7">
    <location>
        <begin position="377"/>
        <end position="398"/>
    </location>
</feature>
<protein>
    <submittedName>
        <fullName evidence="9">MFS transporter</fullName>
    </submittedName>
</protein>
<feature type="transmembrane region" description="Helical" evidence="7">
    <location>
        <begin position="110"/>
        <end position="133"/>
    </location>
</feature>
<feature type="transmembrane region" description="Helical" evidence="7">
    <location>
        <begin position="175"/>
        <end position="192"/>
    </location>
</feature>
<dbReference type="RefSeq" id="WP_138085613.1">
    <property type="nucleotide sequence ID" value="NZ_VAUV01000005.1"/>
</dbReference>
<keyword evidence="2" id="KW-0813">Transport</keyword>
<feature type="transmembrane region" description="Helical" evidence="7">
    <location>
        <begin position="291"/>
        <end position="309"/>
    </location>
</feature>
<dbReference type="Gene3D" id="1.20.1250.20">
    <property type="entry name" value="MFS general substrate transporter like domains"/>
    <property type="match status" value="1"/>
</dbReference>
<evidence type="ECO:0000256" key="7">
    <source>
        <dbReference type="SAM" id="Phobius"/>
    </source>
</evidence>
<name>A0A5R8KGJ2_9BACT</name>
<dbReference type="SUPFAM" id="SSF103473">
    <property type="entry name" value="MFS general substrate transporter"/>
    <property type="match status" value="1"/>
</dbReference>
<feature type="transmembrane region" description="Helical" evidence="7">
    <location>
        <begin position="228"/>
        <end position="250"/>
    </location>
</feature>
<feature type="transmembrane region" description="Helical" evidence="7">
    <location>
        <begin position="349"/>
        <end position="371"/>
    </location>
</feature>
<dbReference type="Pfam" id="PF05977">
    <property type="entry name" value="MFS_3"/>
    <property type="match status" value="1"/>
</dbReference>
<comment type="subcellular location">
    <subcellularLocation>
        <location evidence="1">Cell membrane</location>
        <topology evidence="1">Multi-pass membrane protein</topology>
    </subcellularLocation>
</comment>
<evidence type="ECO:0000256" key="5">
    <source>
        <dbReference type="ARBA" id="ARBA00022989"/>
    </source>
</evidence>
<proteinExistence type="predicted"/>
<organism evidence="9 10">
    <name type="scientific">Phragmitibacter flavus</name>
    <dbReference type="NCBI Taxonomy" id="2576071"/>
    <lineage>
        <taxon>Bacteria</taxon>
        <taxon>Pseudomonadati</taxon>
        <taxon>Verrucomicrobiota</taxon>
        <taxon>Verrucomicrobiia</taxon>
        <taxon>Verrucomicrobiales</taxon>
        <taxon>Verrucomicrobiaceae</taxon>
        <taxon>Phragmitibacter</taxon>
    </lineage>
</organism>
<feature type="transmembrane region" description="Helical" evidence="7">
    <location>
        <begin position="315"/>
        <end position="337"/>
    </location>
</feature>
<dbReference type="PANTHER" id="PTHR23513:SF11">
    <property type="entry name" value="STAPHYLOFERRIN A TRANSPORTER"/>
    <property type="match status" value="1"/>
</dbReference>
<feature type="transmembrane region" description="Helical" evidence="7">
    <location>
        <begin position="49"/>
        <end position="70"/>
    </location>
</feature>
<dbReference type="PANTHER" id="PTHR23513">
    <property type="entry name" value="INTEGRAL MEMBRANE EFFLUX PROTEIN-RELATED"/>
    <property type="match status" value="1"/>
</dbReference>
<sequence>MSEGKKGAWSVLGNSVFRSLWLANVASGIGSTLHDTAAVWTMTSLTTSATLVTLMQTMSSLPLFFLALPAGALADLVDRRRVIIAAQVGSLLVTMGLVVMSAMGMLTPGVLLAVTFLLGVGVAFTMPTWQALLAELVDKKDLTGALTLGSIGVNNSRALGPLVAGVLLAASGPTAAFALNALSFVGIIAVLWRSKSPVVMKGAHAERMMGAMVTSLRFTRHSPVIQRVLLRNAGFAFFGIAPVALLPLIVRGRGLSAGDFGLLMGVYGVGGILAAFLVLPKLRAKVSADGILTAGTVLFALLAAGLSLVGNRWGMMAILLVAGGAWLTCMSTLAVAAQSAFPNWVRARSSAIFLIVVQVSLAVGAVVWGQVTAGTDAGWALRVAALGLLLTGGLGWWFKVRVSGAMGLNLTPSSHWAGHELAMEPSDGEGPVMVELEYVVKAEEVVKFQRAMSALRVVRLRDGAFRWSLFQDLDEPGRFKEVFLVGTWGEHLRQHERATADDRVIEEAVLAFHVGDGAPKARHHLMKEVRAVVL</sequence>
<feature type="domain" description="Major facilitator superfamily (MFS) profile" evidence="8">
    <location>
        <begin position="16"/>
        <end position="403"/>
    </location>
</feature>
<keyword evidence="10" id="KW-1185">Reference proteome</keyword>
<gene>
    <name evidence="9" type="ORF">FEM03_07680</name>
</gene>
<dbReference type="InterPro" id="IPR010290">
    <property type="entry name" value="TM_effector"/>
</dbReference>
<dbReference type="GO" id="GO:0022857">
    <property type="term" value="F:transmembrane transporter activity"/>
    <property type="evidence" value="ECO:0007669"/>
    <property type="project" value="InterPro"/>
</dbReference>
<evidence type="ECO:0000259" key="8">
    <source>
        <dbReference type="PROSITE" id="PS50850"/>
    </source>
</evidence>
<dbReference type="Proteomes" id="UP000306196">
    <property type="component" value="Unassembled WGS sequence"/>
</dbReference>
<evidence type="ECO:0000256" key="3">
    <source>
        <dbReference type="ARBA" id="ARBA00022475"/>
    </source>
</evidence>
<evidence type="ECO:0000256" key="4">
    <source>
        <dbReference type="ARBA" id="ARBA00022692"/>
    </source>
</evidence>
<dbReference type="AlphaFoldDB" id="A0A5R8KGJ2"/>
<evidence type="ECO:0000256" key="1">
    <source>
        <dbReference type="ARBA" id="ARBA00004651"/>
    </source>
</evidence>
<evidence type="ECO:0000313" key="10">
    <source>
        <dbReference type="Proteomes" id="UP000306196"/>
    </source>
</evidence>
<dbReference type="PROSITE" id="PS50850">
    <property type="entry name" value="MFS"/>
    <property type="match status" value="1"/>
</dbReference>
<keyword evidence="4 7" id="KW-0812">Transmembrane</keyword>
<dbReference type="InterPro" id="IPR036259">
    <property type="entry name" value="MFS_trans_sf"/>
</dbReference>
<dbReference type="OrthoDB" id="9775268at2"/>
<reference evidence="9 10" key="1">
    <citation type="submission" date="2019-05" db="EMBL/GenBank/DDBJ databases">
        <title>Verrucobacter flavum gen. nov., sp. nov. a new member of the family Verrucomicrobiaceae.</title>
        <authorList>
            <person name="Szuroczki S."/>
            <person name="Abbaszade G."/>
            <person name="Szabo A."/>
            <person name="Felfoldi T."/>
            <person name="Schumann P."/>
            <person name="Boka K."/>
            <person name="Keki Z."/>
            <person name="Toumi M."/>
            <person name="Toth E."/>
        </authorList>
    </citation>
    <scope>NUCLEOTIDE SEQUENCE [LARGE SCALE GENOMIC DNA]</scope>
    <source>
        <strain evidence="9 10">MG-N-17</strain>
    </source>
</reference>
<feature type="transmembrane region" description="Helical" evidence="7">
    <location>
        <begin position="262"/>
        <end position="279"/>
    </location>
</feature>
<accession>A0A5R8KGJ2</accession>
<evidence type="ECO:0000256" key="6">
    <source>
        <dbReference type="ARBA" id="ARBA00023136"/>
    </source>
</evidence>
<dbReference type="CDD" id="cd06173">
    <property type="entry name" value="MFS_MefA_like"/>
    <property type="match status" value="1"/>
</dbReference>
<evidence type="ECO:0000313" key="9">
    <source>
        <dbReference type="EMBL" id="TLD71400.1"/>
    </source>
</evidence>